<dbReference type="PANTHER" id="PTHR32234">
    <property type="entry name" value="THIOL:DISULFIDE INTERCHANGE PROTEIN DSBD"/>
    <property type="match status" value="1"/>
</dbReference>
<organism evidence="3 4">
    <name type="scientific">Fulvitalea axinellae</name>
    <dbReference type="NCBI Taxonomy" id="1182444"/>
    <lineage>
        <taxon>Bacteria</taxon>
        <taxon>Pseudomonadati</taxon>
        <taxon>Bacteroidota</taxon>
        <taxon>Cytophagia</taxon>
        <taxon>Cytophagales</taxon>
        <taxon>Persicobacteraceae</taxon>
        <taxon>Fulvitalea</taxon>
    </lineage>
</organism>
<dbReference type="GO" id="GO:0045454">
    <property type="term" value="P:cell redox homeostasis"/>
    <property type="evidence" value="ECO:0007669"/>
    <property type="project" value="TreeGrafter"/>
</dbReference>
<dbReference type="PANTHER" id="PTHR32234:SF0">
    <property type="entry name" value="THIOL:DISULFIDE INTERCHANGE PROTEIN DSBD"/>
    <property type="match status" value="1"/>
</dbReference>
<evidence type="ECO:0000256" key="1">
    <source>
        <dbReference type="SAM" id="SignalP"/>
    </source>
</evidence>
<evidence type="ECO:0000259" key="2">
    <source>
        <dbReference type="Pfam" id="PF11412"/>
    </source>
</evidence>
<protein>
    <recommendedName>
        <fullName evidence="2">Thiol:disulfide interchange protein DsbD N-terminal domain-containing protein</fullName>
    </recommendedName>
</protein>
<dbReference type="InterPro" id="IPR028250">
    <property type="entry name" value="DsbDN"/>
</dbReference>
<dbReference type="KEGG" id="fax:FUAX_37460"/>
<name>A0AAU9D9Q6_9BACT</name>
<evidence type="ECO:0000313" key="4">
    <source>
        <dbReference type="Proteomes" id="UP001348817"/>
    </source>
</evidence>
<dbReference type="RefSeq" id="WP_338392815.1">
    <property type="nucleotide sequence ID" value="NZ_AP025314.1"/>
</dbReference>
<feature type="chain" id="PRO_5043538129" description="Thiol:disulfide interchange protein DsbD N-terminal domain-containing protein" evidence="1">
    <location>
        <begin position="22"/>
        <end position="153"/>
    </location>
</feature>
<dbReference type="AlphaFoldDB" id="A0AAU9D9Q6"/>
<reference evidence="3 4" key="1">
    <citation type="submission" date="2021-12" db="EMBL/GenBank/DDBJ databases">
        <title>Genome sequencing of bacteria with rrn-lacking chromosome and rrn-plasmid.</title>
        <authorList>
            <person name="Anda M."/>
            <person name="Iwasaki W."/>
        </authorList>
    </citation>
    <scope>NUCLEOTIDE SEQUENCE [LARGE SCALE GENOMIC DNA]</scope>
    <source>
        <strain evidence="3 4">DSM 100852</strain>
    </source>
</reference>
<keyword evidence="1" id="KW-0732">Signal</keyword>
<proteinExistence type="predicted"/>
<dbReference type="InterPro" id="IPR036929">
    <property type="entry name" value="DsbDN_sf"/>
</dbReference>
<dbReference type="Gene3D" id="2.60.40.1250">
    <property type="entry name" value="Thiol:disulfide interchange protein DsbD, N-terminal domain"/>
    <property type="match status" value="1"/>
</dbReference>
<feature type="signal peptide" evidence="1">
    <location>
        <begin position="1"/>
        <end position="21"/>
    </location>
</feature>
<feature type="domain" description="Thiol:disulfide interchange protein DsbD N-terminal" evidence="2">
    <location>
        <begin position="21"/>
        <end position="143"/>
    </location>
</feature>
<evidence type="ECO:0000313" key="3">
    <source>
        <dbReference type="EMBL" id="BDD11314.1"/>
    </source>
</evidence>
<keyword evidence="4" id="KW-1185">Reference proteome</keyword>
<sequence length="153" mass="17773">MKKIITFFVMLTAIFLCEAQAQVLKPVKWSFSVEKINSKEVYLVFTANMDKGWHVYSQKVPENGPRPTVFMFARAKDYRLLGKVQEGKGIEKYDKTFGMKVKYFDNKAEFKQKIEIRNQKAFDVKGTLEFMCCNDGTCLPPTEVDFVFPINKK</sequence>
<dbReference type="EMBL" id="AP025314">
    <property type="protein sequence ID" value="BDD11314.1"/>
    <property type="molecule type" value="Genomic_DNA"/>
</dbReference>
<gene>
    <name evidence="3" type="ORF">FUAX_37460</name>
</gene>
<dbReference type="Proteomes" id="UP001348817">
    <property type="component" value="Chromosome"/>
</dbReference>
<accession>A0AAU9D9Q6</accession>
<dbReference type="GO" id="GO:0015035">
    <property type="term" value="F:protein-disulfide reductase activity"/>
    <property type="evidence" value="ECO:0007669"/>
    <property type="project" value="TreeGrafter"/>
</dbReference>
<dbReference type="Pfam" id="PF11412">
    <property type="entry name" value="DsbD_N"/>
    <property type="match status" value="1"/>
</dbReference>